<evidence type="ECO:0000256" key="8">
    <source>
        <dbReference type="ARBA" id="ARBA00068146"/>
    </source>
</evidence>
<feature type="repeat" description="WD" evidence="9">
    <location>
        <begin position="239"/>
        <end position="280"/>
    </location>
</feature>
<keyword evidence="12" id="KW-1185">Reference proteome</keyword>
<evidence type="ECO:0000256" key="5">
    <source>
        <dbReference type="ARBA" id="ARBA00022737"/>
    </source>
</evidence>
<dbReference type="PANTHER" id="PTHR43979">
    <property type="entry name" value="PRE-MRNA-PROCESSING FACTOR 17"/>
    <property type="match status" value="1"/>
</dbReference>
<dbReference type="InterPro" id="IPR036322">
    <property type="entry name" value="WD40_repeat_dom_sf"/>
</dbReference>
<dbReference type="FunFam" id="2.130.10.10:FF:000034">
    <property type="entry name" value="Pre-mRNA-processing factor 17, putative"/>
    <property type="match status" value="1"/>
</dbReference>
<accession>A0AAI9WWP6</accession>
<feature type="compositionally biased region" description="Basic and acidic residues" evidence="10">
    <location>
        <begin position="41"/>
        <end position="61"/>
    </location>
</feature>
<organism evidence="11 12">
    <name type="scientific">Candida oxycetoniae</name>
    <dbReference type="NCBI Taxonomy" id="497107"/>
    <lineage>
        <taxon>Eukaryota</taxon>
        <taxon>Fungi</taxon>
        <taxon>Dikarya</taxon>
        <taxon>Ascomycota</taxon>
        <taxon>Saccharomycotina</taxon>
        <taxon>Pichiomycetes</taxon>
        <taxon>Debaryomycetaceae</taxon>
        <taxon>Candida/Lodderomyces clade</taxon>
        <taxon>Candida</taxon>
    </lineage>
</organism>
<evidence type="ECO:0000256" key="6">
    <source>
        <dbReference type="ARBA" id="ARBA00023187"/>
    </source>
</evidence>
<evidence type="ECO:0000256" key="10">
    <source>
        <dbReference type="SAM" id="MobiDB-lite"/>
    </source>
</evidence>
<comment type="caution">
    <text evidence="11">The sequence shown here is derived from an EMBL/GenBank/DDBJ whole genome shotgun (WGS) entry which is preliminary data.</text>
</comment>
<name>A0AAI9WWP6_9ASCO</name>
<protein>
    <recommendedName>
        <fullName evidence="8">Pre-mRNA-processing factor 17</fullName>
    </recommendedName>
</protein>
<dbReference type="GO" id="GO:0003729">
    <property type="term" value="F:mRNA binding"/>
    <property type="evidence" value="ECO:0007669"/>
    <property type="project" value="TreeGrafter"/>
</dbReference>
<keyword evidence="6" id="KW-0508">mRNA splicing</keyword>
<dbReference type="PROSITE" id="PS50294">
    <property type="entry name" value="WD_REPEATS_REGION"/>
    <property type="match status" value="2"/>
</dbReference>
<dbReference type="RefSeq" id="XP_049178696.1">
    <property type="nucleotide sequence ID" value="XM_049325616.1"/>
</dbReference>
<evidence type="ECO:0000256" key="3">
    <source>
        <dbReference type="ARBA" id="ARBA00022664"/>
    </source>
</evidence>
<dbReference type="GeneID" id="73381816"/>
<evidence type="ECO:0000313" key="11">
    <source>
        <dbReference type="EMBL" id="KAI3402949.2"/>
    </source>
</evidence>
<evidence type="ECO:0000256" key="7">
    <source>
        <dbReference type="ARBA" id="ARBA00023242"/>
    </source>
</evidence>
<dbReference type="GO" id="GO:0071013">
    <property type="term" value="C:catalytic step 2 spliceosome"/>
    <property type="evidence" value="ECO:0007669"/>
    <property type="project" value="InterPro"/>
</dbReference>
<keyword evidence="5" id="KW-0677">Repeat</keyword>
<keyword evidence="3" id="KW-0507">mRNA processing</keyword>
<dbReference type="PROSITE" id="PS50082">
    <property type="entry name" value="WD_REPEATS_2"/>
    <property type="match status" value="2"/>
</dbReference>
<dbReference type="EMBL" id="JAHUZD010000139">
    <property type="protein sequence ID" value="KAI3402949.2"/>
    <property type="molecule type" value="Genomic_DNA"/>
</dbReference>
<dbReference type="InterPro" id="IPR032847">
    <property type="entry name" value="PRPF17"/>
</dbReference>
<feature type="repeat" description="WD" evidence="9">
    <location>
        <begin position="195"/>
        <end position="237"/>
    </location>
</feature>
<proteinExistence type="predicted"/>
<dbReference type="AlphaFoldDB" id="A0AAI9WWP6"/>
<dbReference type="Gene3D" id="2.130.10.10">
    <property type="entry name" value="YVTN repeat-like/Quinoprotein amine dehydrogenase"/>
    <property type="match status" value="1"/>
</dbReference>
<sequence>MSIIQGYSSDSDEDSKSQEQQQQQQQQQHHQYHQQQLSDTSKYDSPDEPLAKKPRTQLDRKAATLFEERYRQEQALHDSAKLKAKQLKLRRKKKGVDPWTSYSDDDEVVVVNESLLVTTSAKEQIVEQTNDDEGKNSDNDADNNAISFNATSQFVGTAETDYQGRSFMRIPRELKDKVPGQQECFVPKNVIHTFTKAHPKGVNKIQFFPKSGHLLLSCGNDGSIKLWSVYNAYELLRIYKGHKLAVKDICFNSTGDKFLSCSYDNLVRLWNTETGEVLRTLQLSTTPNALRFHPNNDSEFIIGLSNHKIHHYDLNALRFQDPVQIYDHHVGSINALMTTNDGFISTADDKTVRVWPWRVNIPTKVVSDAALFSMPALKKHPRSNYIALQSMDNSIKVISSTGKYKWNKKKLFKGHHCAGYGIDIDFSPDGKIIMSGDSKGYAFFWDWQSKKLVKKLKLSNVPIKTIASHPLETSKVAIAGVSGDIYYCD</sequence>
<evidence type="ECO:0000256" key="9">
    <source>
        <dbReference type="PROSITE-ProRule" id="PRU00221"/>
    </source>
</evidence>
<evidence type="ECO:0000313" key="12">
    <source>
        <dbReference type="Proteomes" id="UP001202479"/>
    </source>
</evidence>
<comment type="subcellular location">
    <subcellularLocation>
        <location evidence="1">Nucleus</location>
    </subcellularLocation>
</comment>
<reference evidence="11" key="1">
    <citation type="journal article" date="2022" name="DNA Res.">
        <title>Genome analysis of five recently described species of the CUG-Ser clade uncovers Candida theae as a new hybrid lineage with pathogenic potential in the Candida parapsilosis species complex.</title>
        <authorList>
            <person name="Mixao V."/>
            <person name="Del Olmo V."/>
            <person name="Hegedusova E."/>
            <person name="Saus E."/>
            <person name="Pryszcz L."/>
            <person name="Cillingova A."/>
            <person name="Nosek J."/>
            <person name="Gabaldon T."/>
        </authorList>
    </citation>
    <scope>NUCLEOTIDE SEQUENCE</scope>
    <source>
        <strain evidence="11">CBS 10844</strain>
    </source>
</reference>
<evidence type="ECO:0000256" key="4">
    <source>
        <dbReference type="ARBA" id="ARBA00022728"/>
    </source>
</evidence>
<dbReference type="Proteomes" id="UP001202479">
    <property type="component" value="Unassembled WGS sequence"/>
</dbReference>
<evidence type="ECO:0000256" key="2">
    <source>
        <dbReference type="ARBA" id="ARBA00022574"/>
    </source>
</evidence>
<dbReference type="PANTHER" id="PTHR43979:SF1">
    <property type="entry name" value="PRE-MRNA-PROCESSING FACTOR 17"/>
    <property type="match status" value="1"/>
</dbReference>
<keyword evidence="7" id="KW-0539">Nucleus</keyword>
<gene>
    <name evidence="11" type="ORF">KGF56_004201</name>
</gene>
<feature type="region of interest" description="Disordered" evidence="10">
    <location>
        <begin position="122"/>
        <end position="143"/>
    </location>
</feature>
<dbReference type="GO" id="GO:0000398">
    <property type="term" value="P:mRNA splicing, via spliceosome"/>
    <property type="evidence" value="ECO:0007669"/>
    <property type="project" value="InterPro"/>
</dbReference>
<keyword evidence="4" id="KW-0747">Spliceosome</keyword>
<feature type="compositionally biased region" description="Low complexity" evidence="10">
    <location>
        <begin position="18"/>
        <end position="36"/>
    </location>
</feature>
<dbReference type="InterPro" id="IPR015943">
    <property type="entry name" value="WD40/YVTN_repeat-like_dom_sf"/>
</dbReference>
<dbReference type="Pfam" id="PF00400">
    <property type="entry name" value="WD40"/>
    <property type="match status" value="4"/>
</dbReference>
<feature type="region of interest" description="Disordered" evidence="10">
    <location>
        <begin position="1"/>
        <end position="61"/>
    </location>
</feature>
<keyword evidence="2 9" id="KW-0853">WD repeat</keyword>
<dbReference type="SUPFAM" id="SSF50978">
    <property type="entry name" value="WD40 repeat-like"/>
    <property type="match status" value="1"/>
</dbReference>
<evidence type="ECO:0000256" key="1">
    <source>
        <dbReference type="ARBA" id="ARBA00004123"/>
    </source>
</evidence>
<dbReference type="SMART" id="SM00320">
    <property type="entry name" value="WD40"/>
    <property type="match status" value="6"/>
</dbReference>
<dbReference type="InterPro" id="IPR001680">
    <property type="entry name" value="WD40_rpt"/>
</dbReference>